<gene>
    <name evidence="7" type="ORF">IV203_010521</name>
</gene>
<keyword evidence="7" id="KW-0808">Transferase</keyword>
<dbReference type="AlphaFoldDB" id="A0A9K3PLH6"/>
<keyword evidence="7" id="KW-0418">Kinase</keyword>
<evidence type="ECO:0000256" key="6">
    <source>
        <dbReference type="SAM" id="Phobius"/>
    </source>
</evidence>
<dbReference type="CDD" id="cd01428">
    <property type="entry name" value="ADK"/>
    <property type="match status" value="1"/>
</dbReference>
<protein>
    <submittedName>
        <fullName evidence="7">Uridylate kinase</fullName>
    </submittedName>
</protein>
<evidence type="ECO:0000256" key="3">
    <source>
        <dbReference type="ARBA" id="ARBA00022840"/>
    </source>
</evidence>
<keyword evidence="6" id="KW-0472">Membrane</keyword>
<dbReference type="PROSITE" id="PS00113">
    <property type="entry name" value="ADENYLATE_KINASE"/>
    <property type="match status" value="1"/>
</dbReference>
<dbReference type="EMBL" id="JAGRRH010000018">
    <property type="protein sequence ID" value="KAG7351161.1"/>
    <property type="molecule type" value="Genomic_DNA"/>
</dbReference>
<evidence type="ECO:0000313" key="8">
    <source>
        <dbReference type="Proteomes" id="UP000693970"/>
    </source>
</evidence>
<keyword evidence="2" id="KW-0547">Nucleotide-binding</keyword>
<name>A0A9K3PLH6_9STRA</name>
<keyword evidence="4" id="KW-0665">Pyrimidine biosynthesis</keyword>
<dbReference type="GO" id="GO:0019205">
    <property type="term" value="F:nucleobase-containing compound kinase activity"/>
    <property type="evidence" value="ECO:0007669"/>
    <property type="project" value="InterPro"/>
</dbReference>
<accession>A0A9K3PLH6</accession>
<dbReference type="Pfam" id="PF00406">
    <property type="entry name" value="ADK"/>
    <property type="match status" value="1"/>
</dbReference>
<evidence type="ECO:0000256" key="5">
    <source>
        <dbReference type="ARBA" id="ARBA00023242"/>
    </source>
</evidence>
<dbReference type="Proteomes" id="UP000693970">
    <property type="component" value="Unassembled WGS sequence"/>
</dbReference>
<keyword evidence="1" id="KW-0963">Cytoplasm</keyword>
<comment type="caution">
    <text evidence="7">The sequence shown here is derived from an EMBL/GenBank/DDBJ whole genome shotgun (WGS) entry which is preliminary data.</text>
</comment>
<dbReference type="GO" id="GO:0009123">
    <property type="term" value="P:nucleoside monophosphate metabolic process"/>
    <property type="evidence" value="ECO:0007669"/>
    <property type="project" value="UniProtKB-ARBA"/>
</dbReference>
<keyword evidence="5" id="KW-0539">Nucleus</keyword>
<dbReference type="GO" id="GO:0005524">
    <property type="term" value="F:ATP binding"/>
    <property type="evidence" value="ECO:0007669"/>
    <property type="project" value="UniProtKB-KW"/>
</dbReference>
<dbReference type="GO" id="GO:0016776">
    <property type="term" value="F:phosphotransferase activity, phosphate group as acceptor"/>
    <property type="evidence" value="ECO:0007669"/>
    <property type="project" value="InterPro"/>
</dbReference>
<sequence>MPGGYTRCPFSYVMFLGTAAVVTLLIKQQKTKQQQEEYERSLPSLPVCEVVFVLGGPGAGKGTQCQLLQERLGGGNTWVHLSAGDLLRAERESGGELGDLINAKIAAGELVPSSITCQCIERGMIAAFQKNKTTKFLIDGFPRSHENMKAWEDTMNIHTIKFVLDFECPEEVLVGRLLERGKDSGRSDDNIETIRKRFKTHQESAVPIIDYFQQQGIQVHKIDSARSVIQVYASVLLLFKQ</sequence>
<keyword evidence="3" id="KW-0067">ATP-binding</keyword>
<dbReference type="InterPro" id="IPR000850">
    <property type="entry name" value="Adenylat/UMP-CMP_kin"/>
</dbReference>
<keyword evidence="8" id="KW-1185">Reference proteome</keyword>
<feature type="transmembrane region" description="Helical" evidence="6">
    <location>
        <begin position="6"/>
        <end position="26"/>
    </location>
</feature>
<dbReference type="InterPro" id="IPR006266">
    <property type="entry name" value="UMP_CMP_kinase"/>
</dbReference>
<keyword evidence="6" id="KW-0812">Transmembrane</keyword>
<organism evidence="7 8">
    <name type="scientific">Nitzschia inconspicua</name>
    <dbReference type="NCBI Taxonomy" id="303405"/>
    <lineage>
        <taxon>Eukaryota</taxon>
        <taxon>Sar</taxon>
        <taxon>Stramenopiles</taxon>
        <taxon>Ochrophyta</taxon>
        <taxon>Bacillariophyta</taxon>
        <taxon>Bacillariophyceae</taxon>
        <taxon>Bacillariophycidae</taxon>
        <taxon>Bacillariales</taxon>
        <taxon>Bacillariaceae</taxon>
        <taxon>Nitzschia</taxon>
    </lineage>
</organism>
<dbReference type="GO" id="GO:0006207">
    <property type="term" value="P:'de novo' pyrimidine nucleobase biosynthetic process"/>
    <property type="evidence" value="ECO:0007669"/>
    <property type="project" value="InterPro"/>
</dbReference>
<dbReference type="OrthoDB" id="442176at2759"/>
<keyword evidence="6" id="KW-1133">Transmembrane helix</keyword>
<dbReference type="GO" id="GO:0006221">
    <property type="term" value="P:pyrimidine nucleotide biosynthetic process"/>
    <property type="evidence" value="ECO:0007669"/>
    <property type="project" value="UniProtKB-KW"/>
</dbReference>
<reference evidence="7" key="1">
    <citation type="journal article" date="2021" name="Sci. Rep.">
        <title>Diploid genomic architecture of Nitzschia inconspicua, an elite biomass production diatom.</title>
        <authorList>
            <person name="Oliver A."/>
            <person name="Podell S."/>
            <person name="Pinowska A."/>
            <person name="Traller J.C."/>
            <person name="Smith S.R."/>
            <person name="McClure R."/>
            <person name="Beliaev A."/>
            <person name="Bohutskyi P."/>
            <person name="Hill E.A."/>
            <person name="Rabines A."/>
            <person name="Zheng H."/>
            <person name="Allen L.Z."/>
            <person name="Kuo A."/>
            <person name="Grigoriev I.V."/>
            <person name="Allen A.E."/>
            <person name="Hazlebeck D."/>
            <person name="Allen E.E."/>
        </authorList>
    </citation>
    <scope>NUCLEOTIDE SEQUENCE</scope>
    <source>
        <strain evidence="7">Hildebrandi</strain>
    </source>
</reference>
<dbReference type="InterPro" id="IPR033690">
    <property type="entry name" value="Adenylat_kinase_CS"/>
</dbReference>
<evidence type="ECO:0000313" key="7">
    <source>
        <dbReference type="EMBL" id="KAG7351161.1"/>
    </source>
</evidence>
<reference evidence="7" key="2">
    <citation type="submission" date="2021-04" db="EMBL/GenBank/DDBJ databases">
        <authorList>
            <person name="Podell S."/>
        </authorList>
    </citation>
    <scope>NUCLEOTIDE SEQUENCE</scope>
    <source>
        <strain evidence="7">Hildebrandi</strain>
    </source>
</reference>
<dbReference type="NCBIfam" id="TIGR01359">
    <property type="entry name" value="UMP_CMP_kin_fam"/>
    <property type="match status" value="1"/>
</dbReference>
<dbReference type="PANTHER" id="PTHR23359">
    <property type="entry name" value="NUCLEOTIDE KINASE"/>
    <property type="match status" value="1"/>
</dbReference>
<evidence type="ECO:0000256" key="1">
    <source>
        <dbReference type="ARBA" id="ARBA00022490"/>
    </source>
</evidence>
<dbReference type="HAMAP" id="MF_00235">
    <property type="entry name" value="Adenylate_kinase_Adk"/>
    <property type="match status" value="1"/>
</dbReference>
<evidence type="ECO:0000256" key="4">
    <source>
        <dbReference type="ARBA" id="ARBA00022975"/>
    </source>
</evidence>
<proteinExistence type="inferred from homology"/>
<evidence type="ECO:0000256" key="2">
    <source>
        <dbReference type="ARBA" id="ARBA00022741"/>
    </source>
</evidence>